<dbReference type="Gene3D" id="1.25.40.10">
    <property type="entry name" value="Tetratricopeptide repeat domain"/>
    <property type="match status" value="1"/>
</dbReference>
<keyword evidence="2" id="KW-0812">Transmembrane</keyword>
<keyword evidence="2" id="KW-0472">Membrane</keyword>
<dbReference type="InterPro" id="IPR011990">
    <property type="entry name" value="TPR-like_helical_dom_sf"/>
</dbReference>
<feature type="compositionally biased region" description="Low complexity" evidence="1">
    <location>
        <begin position="55"/>
        <end position="77"/>
    </location>
</feature>
<name>A0A813JPN4_POLGL</name>
<feature type="region of interest" description="Disordered" evidence="1">
    <location>
        <begin position="1"/>
        <end position="85"/>
    </location>
</feature>
<evidence type="ECO:0000313" key="3">
    <source>
        <dbReference type="EMBL" id="CAE8685565.1"/>
    </source>
</evidence>
<dbReference type="AlphaFoldDB" id="A0A813JPN4"/>
<gene>
    <name evidence="3" type="ORF">PGLA2088_LOCUS24530</name>
</gene>
<keyword evidence="2" id="KW-1133">Transmembrane helix</keyword>
<organism evidence="3 4">
    <name type="scientific">Polarella glacialis</name>
    <name type="common">Dinoflagellate</name>
    <dbReference type="NCBI Taxonomy" id="89957"/>
    <lineage>
        <taxon>Eukaryota</taxon>
        <taxon>Sar</taxon>
        <taxon>Alveolata</taxon>
        <taxon>Dinophyceae</taxon>
        <taxon>Suessiales</taxon>
        <taxon>Suessiaceae</taxon>
        <taxon>Polarella</taxon>
    </lineage>
</organism>
<proteinExistence type="predicted"/>
<protein>
    <submittedName>
        <fullName evidence="3">Uncharacterized protein</fullName>
    </submittedName>
</protein>
<evidence type="ECO:0000256" key="1">
    <source>
        <dbReference type="SAM" id="MobiDB-lite"/>
    </source>
</evidence>
<accession>A0A813JPN4</accession>
<feature type="transmembrane region" description="Helical" evidence="2">
    <location>
        <begin position="269"/>
        <end position="288"/>
    </location>
</feature>
<dbReference type="Proteomes" id="UP000626109">
    <property type="component" value="Unassembled WGS sequence"/>
</dbReference>
<evidence type="ECO:0000313" key="4">
    <source>
        <dbReference type="Proteomes" id="UP000626109"/>
    </source>
</evidence>
<evidence type="ECO:0000256" key="2">
    <source>
        <dbReference type="SAM" id="Phobius"/>
    </source>
</evidence>
<feature type="compositionally biased region" description="Basic residues" evidence="1">
    <location>
        <begin position="29"/>
        <end position="43"/>
    </location>
</feature>
<reference evidence="3" key="1">
    <citation type="submission" date="2021-02" db="EMBL/GenBank/DDBJ databases">
        <authorList>
            <person name="Dougan E. K."/>
            <person name="Rhodes N."/>
            <person name="Thang M."/>
            <person name="Chan C."/>
        </authorList>
    </citation>
    <scope>NUCLEOTIDE SEQUENCE</scope>
</reference>
<sequence>MPSSLTHGSERAIEAGKAASTLAPLRVLRPGRGKSSAKARHARLRDGEDHWPAQDATSVPSTSSAPPDAAAASNDESVAARRRATPPGHAAILACQRATQAAGRQQLPVMISGTARCRSGPDVMKADQWQLASSLLSSVPEMKLKPDVISYNSAISYMSACENGGQWQAALGLLRRQMSLPTVPPLPPAQEEARGWATGTASAQRHAGGEDGPRCCHLQRLRSAFERGSRLQQALHLLADVAGTLDCTASTTSGKLLQIQKQVLTLFRLLCRVVSFLCWLCVACWILGLGPLATHQQEISGREEMRGM</sequence>
<comment type="caution">
    <text evidence="3">The sequence shown here is derived from an EMBL/GenBank/DDBJ whole genome shotgun (WGS) entry which is preliminary data.</text>
</comment>
<dbReference type="EMBL" id="CAJNNW010026461">
    <property type="protein sequence ID" value="CAE8685565.1"/>
    <property type="molecule type" value="Genomic_DNA"/>
</dbReference>
<feature type="region of interest" description="Disordered" evidence="1">
    <location>
        <begin position="187"/>
        <end position="211"/>
    </location>
</feature>